<sequence>MKKFINIILIFVIGLIFTACSSFNGGEGSNGSSGSDSYTVEMHDSAGFARDDGQVERAVEPEQANNENVGTSQITDMERKVIYSAKS</sequence>
<dbReference type="Proteomes" id="UP000743899">
    <property type="component" value="Unassembled WGS sequence"/>
</dbReference>
<keyword evidence="2" id="KW-1185">Reference proteome</keyword>
<protein>
    <submittedName>
        <fullName evidence="1">Uncharacterized protein</fullName>
    </submittedName>
</protein>
<gene>
    <name evidence="1" type="ORF">GW534_12965</name>
</gene>
<name>A0ABX0A594_9BACI</name>
<dbReference type="RefSeq" id="WP_161921446.1">
    <property type="nucleotide sequence ID" value="NZ_JAACYS010000069.1"/>
</dbReference>
<accession>A0ABX0A594</accession>
<reference evidence="1 2" key="1">
    <citation type="submission" date="2020-01" db="EMBL/GenBank/DDBJ databases">
        <title>A novel Bacillus sp. from Pasinler.</title>
        <authorList>
            <person name="Adiguzel A."/>
            <person name="Ay H."/>
            <person name="Baltaci M.O."/>
        </authorList>
    </citation>
    <scope>NUCLEOTIDE SEQUENCE [LARGE SCALE GENOMIC DNA]</scope>
    <source>
        <strain evidence="1 2">P1</strain>
    </source>
</reference>
<evidence type="ECO:0000313" key="2">
    <source>
        <dbReference type="Proteomes" id="UP000743899"/>
    </source>
</evidence>
<dbReference type="PROSITE" id="PS51257">
    <property type="entry name" value="PROKAR_LIPOPROTEIN"/>
    <property type="match status" value="1"/>
</dbReference>
<comment type="caution">
    <text evidence="1">The sequence shown here is derived from an EMBL/GenBank/DDBJ whole genome shotgun (WGS) entry which is preliminary data.</text>
</comment>
<proteinExistence type="predicted"/>
<dbReference type="EMBL" id="JAACYS010000069">
    <property type="protein sequence ID" value="NCU18616.1"/>
    <property type="molecule type" value="Genomic_DNA"/>
</dbReference>
<organism evidence="1 2">
    <name type="scientific">Pallidibacillus pasinlerensis</name>
    <dbReference type="NCBI Taxonomy" id="2703818"/>
    <lineage>
        <taxon>Bacteria</taxon>
        <taxon>Bacillati</taxon>
        <taxon>Bacillota</taxon>
        <taxon>Bacilli</taxon>
        <taxon>Bacillales</taxon>
        <taxon>Bacillaceae</taxon>
        <taxon>Pallidibacillus</taxon>
    </lineage>
</organism>
<evidence type="ECO:0000313" key="1">
    <source>
        <dbReference type="EMBL" id="NCU18616.1"/>
    </source>
</evidence>